<keyword evidence="7 10" id="KW-0408">Iron</keyword>
<sequence length="446" mass="48621">MSEAFALDLPRPTGGCADAPVLRERGQREVFCGLTGIVWLHRKMQDAFFLVVGSRTCAHLIQSAAGVMIFAEPRFATAIMEEKDLAGLTDTNDELDRVVDRLLARRPDIKLLFLVGSCPSEVIKLDLSRAAGRLSEKHSPNVRVLNYSGSGIETTFTQGEDACLAALVPQMAAAPANAEPSLLIVGALPDVVEDQFRRLFAAMGIARVEALPARKISDLPSVGPNTRFLVAQPFLGDTARALEDRGAVRLDALFPFGAEGTTDWLHAAAQAFGVDEMLFRSVVAPGRERAARALEKVRPALEGKSIFFFPDSQLEVPLARFLSRELGMVPLEVGTPYLHRTHLARELPLLPSSTRLSEGQDVDRQLDRCRAARPDLSVCGLGLANPLEMEGLTTKWSIELVFSPVHGFDQAADLAELFARPLNRRDRLSDAIVPARANRREAAPCS</sequence>
<keyword evidence="2 10" id="KW-0602">Photosynthesis</keyword>
<dbReference type="RefSeq" id="WP_013270470.1">
    <property type="nucleotide sequence ID" value="NC_014375.1"/>
</dbReference>
<dbReference type="BioCyc" id="BSUB633149:G1GM8-3081-MONOMER"/>
<dbReference type="AlphaFoldDB" id="D9QPA7"/>
<dbReference type="PANTHER" id="PTHR39429:SF3">
    <property type="entry name" value="LIGHT-INDEPENDENT PROTOCHLOROPHYLLIDE REDUCTASE SUBUNIT N"/>
    <property type="match status" value="1"/>
</dbReference>
<dbReference type="NCBIfam" id="TIGR01279">
    <property type="entry name" value="DPOR_bchN"/>
    <property type="match status" value="1"/>
</dbReference>
<dbReference type="STRING" id="633149.Bresu_3064"/>
<keyword evidence="3 10" id="KW-0479">Metal-binding</keyword>
<evidence type="ECO:0000256" key="4">
    <source>
        <dbReference type="ARBA" id="ARBA00022741"/>
    </source>
</evidence>
<dbReference type="GO" id="GO:0019685">
    <property type="term" value="P:photosynthesis, dark reaction"/>
    <property type="evidence" value="ECO:0007669"/>
    <property type="project" value="InterPro"/>
</dbReference>
<comment type="pathway">
    <text evidence="10">Porphyrin-containing compound metabolism; bacteriochlorophyll biosynthesis (light-independent).</text>
</comment>
<dbReference type="GO" id="GO:0005524">
    <property type="term" value="F:ATP binding"/>
    <property type="evidence" value="ECO:0007669"/>
    <property type="project" value="UniProtKB-UniRule"/>
</dbReference>
<protein>
    <recommendedName>
        <fullName evidence="10">Light-independent protochlorophyllide reductase subunit N</fullName>
        <shortName evidence="10">DPOR subunit N</shortName>
        <shortName evidence="10">LI-POR subunit N</shortName>
        <ecNumber evidence="10">1.3.7.7</ecNumber>
    </recommendedName>
</protein>
<dbReference type="KEGG" id="bsb:Bresu_3064"/>
<evidence type="ECO:0000256" key="5">
    <source>
        <dbReference type="ARBA" id="ARBA00022840"/>
    </source>
</evidence>
<evidence type="ECO:0000313" key="13">
    <source>
        <dbReference type="Proteomes" id="UP000002696"/>
    </source>
</evidence>
<dbReference type="PIRSF" id="PIRSF000162">
    <property type="entry name" value="P_chlorophyll_rd"/>
    <property type="match status" value="1"/>
</dbReference>
<dbReference type="Proteomes" id="UP000002696">
    <property type="component" value="Chromosome"/>
</dbReference>
<dbReference type="NCBIfam" id="NF002768">
    <property type="entry name" value="PRK02842.1"/>
    <property type="match status" value="1"/>
</dbReference>
<dbReference type="HOGENOM" id="CLU_037170_0_0_5"/>
<dbReference type="HAMAP" id="MF_00352">
    <property type="entry name" value="ChlN_BchN"/>
    <property type="match status" value="1"/>
</dbReference>
<keyword evidence="9 10" id="KW-0149">Chlorophyll biosynthesis</keyword>
<dbReference type="GO" id="GO:0051539">
    <property type="term" value="F:4 iron, 4 sulfur cluster binding"/>
    <property type="evidence" value="ECO:0007669"/>
    <property type="project" value="UniProtKB-UniRule"/>
</dbReference>
<keyword evidence="6 10" id="KW-0560">Oxidoreductase</keyword>
<dbReference type="GO" id="GO:0016730">
    <property type="term" value="F:oxidoreductase activity, acting on iron-sulfur proteins as donors"/>
    <property type="evidence" value="ECO:0007669"/>
    <property type="project" value="InterPro"/>
</dbReference>
<proteinExistence type="inferred from homology"/>
<dbReference type="Pfam" id="PF00148">
    <property type="entry name" value="Oxidored_nitro"/>
    <property type="match status" value="1"/>
</dbReference>
<feature type="binding site" evidence="10">
    <location>
        <position position="32"/>
    </location>
    <ligand>
        <name>[4Fe-4S] cluster</name>
        <dbReference type="ChEBI" id="CHEBI:49883"/>
        <note>ligand shared with heterodimeric partner</note>
    </ligand>
</feature>
<evidence type="ECO:0000256" key="9">
    <source>
        <dbReference type="ARBA" id="ARBA00023171"/>
    </source>
</evidence>
<comment type="cofactor">
    <cofactor evidence="10">
        <name>[4Fe-4S] cluster</name>
        <dbReference type="ChEBI" id="CHEBI:49883"/>
    </cofactor>
    <text evidence="10">Binds 1 [4Fe-4S] cluster per heterodimer. The cluster is bound at the heterodimer interface by residues from both subunits.</text>
</comment>
<keyword evidence="1 10" id="KW-0004">4Fe-4S</keyword>
<gene>
    <name evidence="10" type="primary">bchN</name>
    <name evidence="12" type="ordered locus">Bresu_3064</name>
</gene>
<evidence type="ECO:0000313" key="12">
    <source>
        <dbReference type="EMBL" id="ADL02370.1"/>
    </source>
</evidence>
<evidence type="ECO:0000256" key="10">
    <source>
        <dbReference type="HAMAP-Rule" id="MF_00352"/>
    </source>
</evidence>
<evidence type="ECO:0000256" key="6">
    <source>
        <dbReference type="ARBA" id="ARBA00023002"/>
    </source>
</evidence>
<evidence type="ECO:0000256" key="2">
    <source>
        <dbReference type="ARBA" id="ARBA00022531"/>
    </source>
</evidence>
<dbReference type="InterPro" id="IPR050293">
    <property type="entry name" value="LIPOR_BchN/ChlN"/>
</dbReference>
<evidence type="ECO:0000256" key="3">
    <source>
        <dbReference type="ARBA" id="ARBA00022723"/>
    </source>
</evidence>
<comment type="function">
    <text evidence="10">Component of the dark-operative protochlorophyllide reductase (DPOR) that uses Mg-ATP and reduced ferredoxin to reduce ring D of protochlorophyllide (Pchlide) to form chlorophyllide a (Chlide). This reaction is light-independent. The NB-protein (BchN-BchB) is the catalytic component of the complex.</text>
</comment>
<dbReference type="InterPro" id="IPR000510">
    <property type="entry name" value="Nase/OxRdtase_comp1"/>
</dbReference>
<evidence type="ECO:0000256" key="7">
    <source>
        <dbReference type="ARBA" id="ARBA00023004"/>
    </source>
</evidence>
<keyword evidence="13" id="KW-1185">Reference proteome</keyword>
<keyword evidence="4 10" id="KW-0547">Nucleotide-binding</keyword>
<dbReference type="GO" id="GO:0046872">
    <property type="term" value="F:metal ion binding"/>
    <property type="evidence" value="ECO:0007669"/>
    <property type="project" value="UniProtKB-KW"/>
</dbReference>
<dbReference type="SUPFAM" id="SSF53807">
    <property type="entry name" value="Helical backbone' metal receptor"/>
    <property type="match status" value="1"/>
</dbReference>
<dbReference type="EMBL" id="CP002102">
    <property type="protein sequence ID" value="ADL02370.1"/>
    <property type="molecule type" value="Genomic_DNA"/>
</dbReference>
<dbReference type="EC" id="1.3.7.7" evidence="10"/>
<feature type="domain" description="Nitrogenase/oxidoreductase component 1" evidence="11">
    <location>
        <begin position="32"/>
        <end position="421"/>
    </location>
</feature>
<organism evidence="12 13">
    <name type="scientific">Brevundimonas subvibrioides (strain ATCC 15264 / DSM 4735 / LMG 14903 / NBRC 16000 / CB 81)</name>
    <name type="common">Caulobacter subvibrioides</name>
    <dbReference type="NCBI Taxonomy" id="633149"/>
    <lineage>
        <taxon>Bacteria</taxon>
        <taxon>Pseudomonadati</taxon>
        <taxon>Pseudomonadota</taxon>
        <taxon>Alphaproteobacteria</taxon>
        <taxon>Caulobacterales</taxon>
        <taxon>Caulobacteraceae</taxon>
        <taxon>Brevundimonas</taxon>
    </lineage>
</organism>
<accession>D9QPA7</accession>
<dbReference type="InParanoid" id="D9QPA7"/>
<dbReference type="GO" id="GO:0036070">
    <property type="term" value="P:light-independent bacteriochlorophyll biosynthetic process"/>
    <property type="evidence" value="ECO:0007669"/>
    <property type="project" value="UniProtKB-UniRule"/>
</dbReference>
<comment type="similarity">
    <text evidence="10">Belongs to the BchN/ChlN family.</text>
</comment>
<evidence type="ECO:0000256" key="8">
    <source>
        <dbReference type="ARBA" id="ARBA00023014"/>
    </source>
</evidence>
<dbReference type="PANTHER" id="PTHR39429">
    <property type="entry name" value="LIGHT-INDEPENDENT PROTOCHLOROPHYLLIDE REDUCTASE SUBUNIT N"/>
    <property type="match status" value="1"/>
</dbReference>
<comment type="catalytic activity">
    <reaction evidence="10">
        <text>chlorophyllide a + oxidized 2[4Fe-4S]-[ferredoxin] + 2 ADP + 2 phosphate = protochlorophyllide a + reduced 2[4Fe-4S]-[ferredoxin] + 2 ATP + 2 H2O</text>
        <dbReference type="Rhea" id="RHEA:28202"/>
        <dbReference type="Rhea" id="RHEA-COMP:10002"/>
        <dbReference type="Rhea" id="RHEA-COMP:10004"/>
        <dbReference type="ChEBI" id="CHEBI:15377"/>
        <dbReference type="ChEBI" id="CHEBI:30616"/>
        <dbReference type="ChEBI" id="CHEBI:33722"/>
        <dbReference type="ChEBI" id="CHEBI:33723"/>
        <dbReference type="ChEBI" id="CHEBI:43474"/>
        <dbReference type="ChEBI" id="CHEBI:83348"/>
        <dbReference type="ChEBI" id="CHEBI:83350"/>
        <dbReference type="ChEBI" id="CHEBI:456216"/>
        <dbReference type="EC" id="1.3.7.7"/>
    </reaction>
</comment>
<evidence type="ECO:0000259" key="11">
    <source>
        <dbReference type="Pfam" id="PF00148"/>
    </source>
</evidence>
<keyword evidence="8 10" id="KW-0411">Iron-sulfur</keyword>
<keyword evidence="5 10" id="KW-0067">ATP-binding</keyword>
<dbReference type="InterPro" id="IPR005970">
    <property type="entry name" value="Protochl_reductN"/>
</dbReference>
<name>D9QPA7_BRESC</name>
<dbReference type="eggNOG" id="COG2710">
    <property type="taxonomic scope" value="Bacteria"/>
</dbReference>
<keyword evidence="10" id="KW-0077">Bacteriochlorophyll biosynthesis</keyword>
<evidence type="ECO:0000256" key="1">
    <source>
        <dbReference type="ARBA" id="ARBA00022485"/>
    </source>
</evidence>
<feature type="binding site" evidence="10">
    <location>
        <position position="118"/>
    </location>
    <ligand>
        <name>[4Fe-4S] cluster</name>
        <dbReference type="ChEBI" id="CHEBI:49883"/>
        <note>ligand shared with heterodimeric partner</note>
    </ligand>
</feature>
<dbReference type="GO" id="GO:0016636">
    <property type="term" value="F:oxidoreductase activity, acting on the CH-CH group of donors, iron-sulfur protein as acceptor"/>
    <property type="evidence" value="ECO:0007669"/>
    <property type="project" value="UniProtKB-UniRule"/>
</dbReference>
<comment type="subunit">
    <text evidence="10">Protochlorophyllide reductase is composed of three subunits; BchL, BchN and BchB. Forms a heterotetramer of two BchB and two BchN subunits.</text>
</comment>
<reference evidence="13" key="1">
    <citation type="journal article" date="2011" name="J. Bacteriol.">
        <title>Genome sequences of eight morphologically diverse alphaproteobacteria.</title>
        <authorList>
            <consortium name="US DOE Joint Genome Institute"/>
            <person name="Brown P.J."/>
            <person name="Kysela D.T."/>
            <person name="Buechlein A."/>
            <person name="Hemmerich C."/>
            <person name="Brun Y.V."/>
        </authorList>
    </citation>
    <scope>NUCLEOTIDE SEQUENCE [LARGE SCALE GENOMIC DNA]</scope>
    <source>
        <strain evidence="13">ATCC 15264 / DSM 4735 / LMG 14903 / NBRC 16000 / CB 81</strain>
    </source>
</reference>
<dbReference type="Gene3D" id="3.40.50.1980">
    <property type="entry name" value="Nitrogenase molybdenum iron protein domain"/>
    <property type="match status" value="3"/>
</dbReference>
<feature type="binding site" evidence="10">
    <location>
        <position position="57"/>
    </location>
    <ligand>
        <name>[4Fe-4S] cluster</name>
        <dbReference type="ChEBI" id="CHEBI:49883"/>
        <note>ligand shared with heterodimeric partner</note>
    </ligand>
</feature>
<dbReference type="OrthoDB" id="5714774at2"/>
<dbReference type="UniPathway" id="UPA00671"/>